<reference evidence="2" key="2">
    <citation type="submission" date="2023-01" db="EMBL/GenBank/DDBJ databases">
        <title>Draft genome sequence of Maritalea porphyrae strain NBRC 107169.</title>
        <authorList>
            <person name="Sun Q."/>
            <person name="Mori K."/>
        </authorList>
    </citation>
    <scope>NUCLEOTIDE SEQUENCE</scope>
    <source>
        <strain evidence="2">NBRC 107169</strain>
    </source>
</reference>
<dbReference type="Proteomes" id="UP001161405">
    <property type="component" value="Unassembled WGS sequence"/>
</dbReference>
<evidence type="ECO:0000313" key="3">
    <source>
        <dbReference type="Proteomes" id="UP001161405"/>
    </source>
</evidence>
<name>A0ABQ5UQG1_9HYPH</name>
<feature type="domain" description="YHS" evidence="1">
    <location>
        <begin position="18"/>
        <end position="63"/>
    </location>
</feature>
<comment type="caution">
    <text evidence="2">The sequence shown here is derived from an EMBL/GenBank/DDBJ whole genome shotgun (WGS) entry which is preliminary data.</text>
</comment>
<dbReference type="EMBL" id="BSNI01000001">
    <property type="protein sequence ID" value="GLQ16192.1"/>
    <property type="molecule type" value="Genomic_DNA"/>
</dbReference>
<organism evidence="2 3">
    <name type="scientific">Maritalea porphyrae</name>
    <dbReference type="NCBI Taxonomy" id="880732"/>
    <lineage>
        <taxon>Bacteria</taxon>
        <taxon>Pseudomonadati</taxon>
        <taxon>Pseudomonadota</taxon>
        <taxon>Alphaproteobacteria</taxon>
        <taxon>Hyphomicrobiales</taxon>
        <taxon>Devosiaceae</taxon>
        <taxon>Maritalea</taxon>
    </lineage>
</organism>
<sequence>MYVTDPLSGSAIEGMDPVSYFTEPEPLMGKAEYEYHWKGVSWFFATEANREVFRAAPEAYVPQFGGYGLAGIARGYLSNGNPRIYAVYNRRLYLFYSAGNREAFMLEKAAMVNFAFDNWLELRDQLARQ</sequence>
<keyword evidence="3" id="KW-1185">Reference proteome</keyword>
<dbReference type="NCBIfam" id="NF041384">
    <property type="entry name" value="YHS_seleno_dom"/>
    <property type="match status" value="1"/>
</dbReference>
<accession>A0ABQ5UQG1</accession>
<evidence type="ECO:0000313" key="2">
    <source>
        <dbReference type="EMBL" id="GLQ16192.1"/>
    </source>
</evidence>
<proteinExistence type="predicted"/>
<dbReference type="InterPro" id="IPR007029">
    <property type="entry name" value="YHS_dom"/>
</dbReference>
<evidence type="ECO:0000259" key="1">
    <source>
        <dbReference type="Pfam" id="PF04945"/>
    </source>
</evidence>
<protein>
    <recommendedName>
        <fullName evidence="1">YHS domain-containing protein</fullName>
    </recommendedName>
</protein>
<dbReference type="Pfam" id="PF04945">
    <property type="entry name" value="YHS"/>
    <property type="match status" value="1"/>
</dbReference>
<reference evidence="2" key="1">
    <citation type="journal article" date="2014" name="Int. J. Syst. Evol. Microbiol.">
        <title>Complete genome of a new Firmicutes species belonging to the dominant human colonic microbiota ('Ruminococcus bicirculans') reveals two chromosomes and a selective capacity to utilize plant glucans.</title>
        <authorList>
            <consortium name="NISC Comparative Sequencing Program"/>
            <person name="Wegmann U."/>
            <person name="Louis P."/>
            <person name="Goesmann A."/>
            <person name="Henrissat B."/>
            <person name="Duncan S.H."/>
            <person name="Flint H.J."/>
        </authorList>
    </citation>
    <scope>NUCLEOTIDE SEQUENCE</scope>
    <source>
        <strain evidence="2">NBRC 107169</strain>
    </source>
</reference>
<gene>
    <name evidence="2" type="ORF">GCM10007879_04410</name>
</gene>